<protein>
    <submittedName>
        <fullName evidence="2">Uncharacterized protein</fullName>
    </submittedName>
</protein>
<evidence type="ECO:0000313" key="3">
    <source>
        <dbReference type="Proteomes" id="UP000491237"/>
    </source>
</evidence>
<evidence type="ECO:0000256" key="1">
    <source>
        <dbReference type="SAM" id="MobiDB-lite"/>
    </source>
</evidence>
<sequence>MTYHTDTNKSMGIAIQRDQDDIVLASTLDSDATFTLKNFGKVTSVNYGQYQTPQSNKWISTDGNVTYKKNTDGSYTITVPKYSVVNVSKKTQTPSNNNNGGNSDNSTTTSDTTNNNWNPSSPSTSNGSTGLPNYAKKT</sequence>
<feature type="compositionally biased region" description="Low complexity" evidence="1">
    <location>
        <begin position="93"/>
        <end position="130"/>
    </location>
</feature>
<dbReference type="Proteomes" id="UP000491237">
    <property type="component" value="Unassembled WGS sequence"/>
</dbReference>
<accession>A0A844ENC5</accession>
<dbReference type="AlphaFoldDB" id="A0A844ENC5"/>
<name>A0A844ENC5_9LACO</name>
<dbReference type="EMBL" id="WKKY01000503">
    <property type="protein sequence ID" value="MSE21603.1"/>
    <property type="molecule type" value="Genomic_DNA"/>
</dbReference>
<gene>
    <name evidence="2" type="ORF">GKC44_10230</name>
</gene>
<evidence type="ECO:0000313" key="2">
    <source>
        <dbReference type="EMBL" id="MSE21603.1"/>
    </source>
</evidence>
<feature type="region of interest" description="Disordered" evidence="1">
    <location>
        <begin position="88"/>
        <end position="138"/>
    </location>
</feature>
<comment type="caution">
    <text evidence="2">The sequence shown here is derived from an EMBL/GenBank/DDBJ whole genome shotgun (WGS) entry which is preliminary data.</text>
</comment>
<feature type="non-terminal residue" evidence="2">
    <location>
        <position position="138"/>
    </location>
</feature>
<organism evidence="2 3">
    <name type="scientific">Lentilactobacillus parabuchneri</name>
    <dbReference type="NCBI Taxonomy" id="152331"/>
    <lineage>
        <taxon>Bacteria</taxon>
        <taxon>Bacillati</taxon>
        <taxon>Bacillota</taxon>
        <taxon>Bacilli</taxon>
        <taxon>Lactobacillales</taxon>
        <taxon>Lactobacillaceae</taxon>
        <taxon>Lentilactobacillus</taxon>
    </lineage>
</organism>
<reference evidence="2 3" key="1">
    <citation type="submission" date="2019-11" db="EMBL/GenBank/DDBJ databases">
        <title>Draft Genome Sequence of Plant Growth-Promoting Rhizosphere-Associated Bacteria.</title>
        <authorList>
            <person name="Vasilyev I.Y."/>
            <person name="Radchenko V."/>
            <person name="Ilnitskaya E.V."/>
        </authorList>
    </citation>
    <scope>NUCLEOTIDE SEQUENCE [LARGE SCALE GENOMIC DNA]</scope>
    <source>
        <strain evidence="2 3">VRA_07sq_f</strain>
    </source>
</reference>
<proteinExistence type="predicted"/>